<dbReference type="VEuPathDB" id="FungiDB:NCU05111"/>
<feature type="region of interest" description="Disordered" evidence="1">
    <location>
        <begin position="1"/>
        <end position="25"/>
    </location>
</feature>
<gene>
    <name evidence="2" type="ORF">NCU05111</name>
</gene>
<dbReference type="RefSeq" id="XP_957097.2">
    <property type="nucleotide sequence ID" value="XM_952004.2"/>
</dbReference>
<name>Q1K5M7_NEUCR</name>
<dbReference type="EMBL" id="CM002241">
    <property type="protein sequence ID" value="EAA27861.2"/>
    <property type="molecule type" value="Genomic_DNA"/>
</dbReference>
<accession>Q1K5M7</accession>
<dbReference type="AlphaFoldDB" id="Q1K5M7"/>
<dbReference type="InParanoid" id="Q1K5M7"/>
<dbReference type="PaxDb" id="5141-EFNCRP00000001439"/>
<keyword evidence="3" id="KW-1185">Reference proteome</keyword>
<evidence type="ECO:0000313" key="2">
    <source>
        <dbReference type="EMBL" id="EAA27861.2"/>
    </source>
</evidence>
<proteinExistence type="predicted"/>
<evidence type="ECO:0000313" key="3">
    <source>
        <dbReference type="Proteomes" id="UP000001805"/>
    </source>
</evidence>
<organism evidence="2 3">
    <name type="scientific">Neurospora crassa (strain ATCC 24698 / 74-OR23-1A / CBS 708.71 / DSM 1257 / FGSC 987)</name>
    <dbReference type="NCBI Taxonomy" id="367110"/>
    <lineage>
        <taxon>Eukaryota</taxon>
        <taxon>Fungi</taxon>
        <taxon>Dikarya</taxon>
        <taxon>Ascomycota</taxon>
        <taxon>Pezizomycotina</taxon>
        <taxon>Sordariomycetes</taxon>
        <taxon>Sordariomycetidae</taxon>
        <taxon>Sordariales</taxon>
        <taxon>Sordariaceae</taxon>
        <taxon>Neurospora</taxon>
    </lineage>
</organism>
<reference evidence="2 3" key="1">
    <citation type="journal article" date="2003" name="Nature">
        <title>The genome sequence of the filamentous fungus Neurospora crassa.</title>
        <authorList>
            <person name="Galagan J.E."/>
            <person name="Calvo S.E."/>
            <person name="Borkovich K.A."/>
            <person name="Selker E.U."/>
            <person name="Read N.D."/>
            <person name="Jaffe D."/>
            <person name="FitzHugh W."/>
            <person name="Ma L.J."/>
            <person name="Smirnov S."/>
            <person name="Purcell S."/>
            <person name="Rehman B."/>
            <person name="Elkins T."/>
            <person name="Engels R."/>
            <person name="Wang S."/>
            <person name="Nielsen C.B."/>
            <person name="Butler J."/>
            <person name="Endrizzi M."/>
            <person name="Qui D."/>
            <person name="Ianakiev P."/>
            <person name="Bell-Pedersen D."/>
            <person name="Nelson M.A."/>
            <person name="Werner-Washburne M."/>
            <person name="Selitrennikoff C.P."/>
            <person name="Kinsey J.A."/>
            <person name="Braun E.L."/>
            <person name="Zelter A."/>
            <person name="Schulte U."/>
            <person name="Kothe G.O."/>
            <person name="Jedd G."/>
            <person name="Mewes W."/>
            <person name="Staben C."/>
            <person name="Marcotte E."/>
            <person name="Greenberg D."/>
            <person name="Roy A."/>
            <person name="Foley K."/>
            <person name="Naylor J."/>
            <person name="Stange-Thomann N."/>
            <person name="Barrett R."/>
            <person name="Gnerre S."/>
            <person name="Kamal M."/>
            <person name="Kamvysselis M."/>
            <person name="Mauceli E."/>
            <person name="Bielke C."/>
            <person name="Rudd S."/>
            <person name="Frishman D."/>
            <person name="Krystofova S."/>
            <person name="Rasmussen C."/>
            <person name="Metzenberg R.L."/>
            <person name="Perkins D.D."/>
            <person name="Kroken S."/>
            <person name="Cogoni C."/>
            <person name="Macino G."/>
            <person name="Catcheside D."/>
            <person name="Li W."/>
            <person name="Pratt R.J."/>
            <person name="Osmani S.A."/>
            <person name="DeSouza C.P."/>
            <person name="Glass L."/>
            <person name="Orbach M.J."/>
            <person name="Berglund J.A."/>
            <person name="Voelker R."/>
            <person name="Yarden O."/>
            <person name="Plamann M."/>
            <person name="Seiler S."/>
            <person name="Dunlap J."/>
            <person name="Radford A."/>
            <person name="Aramayo R."/>
            <person name="Natvig D.O."/>
            <person name="Alex L.A."/>
            <person name="Mannhaupt G."/>
            <person name="Ebbole D.J."/>
            <person name="Freitag M."/>
            <person name="Paulsen I."/>
            <person name="Sachs M.S."/>
            <person name="Lander E.S."/>
            <person name="Nusbaum C."/>
            <person name="Birren B."/>
        </authorList>
    </citation>
    <scope>NUCLEOTIDE SEQUENCE [LARGE SCALE GENOMIC DNA]</scope>
    <source>
        <strain evidence="3">ATCC 24698 / 74-OR23-1A / CBS 708.71 / DSM 1257 / FGSC 987</strain>
    </source>
</reference>
<dbReference type="Proteomes" id="UP000001805">
    <property type="component" value="Chromosome 5, Linkage Group VI"/>
</dbReference>
<dbReference type="OrthoDB" id="74764at2759"/>
<dbReference type="GeneID" id="3873244"/>
<sequence>MAAYVDLSLPADSGRPSSPAPQRPLRPCPWRRYVRAVYYTAPWDGLTATTVQPGFRMIVGNPIIRNESSVNQYRQLIFTCPNALDTRTGGTKSIPKLVYKD</sequence>
<dbReference type="KEGG" id="ncr:NCU05111"/>
<protein>
    <submittedName>
        <fullName evidence="2">Uncharacterized protein</fullName>
    </submittedName>
</protein>
<evidence type="ECO:0000256" key="1">
    <source>
        <dbReference type="SAM" id="MobiDB-lite"/>
    </source>
</evidence>